<gene>
    <name evidence="2" type="ORF">C481_15700</name>
</gene>
<feature type="transmembrane region" description="Helical" evidence="1">
    <location>
        <begin position="62"/>
        <end position="79"/>
    </location>
</feature>
<accession>M0AL81</accession>
<keyword evidence="1" id="KW-1133">Transmembrane helix</keyword>
<comment type="caution">
    <text evidence="2">The sequence shown here is derived from an EMBL/GenBank/DDBJ whole genome shotgun (WGS) entry which is preliminary data.</text>
</comment>
<protein>
    <submittedName>
        <fullName evidence="2">Uncharacterized protein</fullName>
    </submittedName>
</protein>
<feature type="transmembrane region" description="Helical" evidence="1">
    <location>
        <begin position="30"/>
        <end position="50"/>
    </location>
</feature>
<organism evidence="2 3">
    <name type="scientific">Natrialba asiatica (strain ATCC 700177 / DSM 12278 / JCM 9576 / FERM P-10747 / NBRC 102637 / 172P1)</name>
    <dbReference type="NCBI Taxonomy" id="29540"/>
    <lineage>
        <taxon>Archaea</taxon>
        <taxon>Methanobacteriati</taxon>
        <taxon>Methanobacteriota</taxon>
        <taxon>Stenosarchaea group</taxon>
        <taxon>Halobacteria</taxon>
        <taxon>Halobacteriales</taxon>
        <taxon>Natrialbaceae</taxon>
        <taxon>Natrialba</taxon>
    </lineage>
</organism>
<sequence>MTILSTDQFDHVSRLEPLLERAADRPVTTVFVLLITGPLIVAGLSFRQPIALPDALLTELEWVFWLLVYMPVSAIRRLLFDPLGLERLFGVPVLGQGLIVLTLGGLYYLVSYFLVYAGSALLGTAETDAGGDGR</sequence>
<dbReference type="AlphaFoldDB" id="M0AL81"/>
<feature type="transmembrane region" description="Helical" evidence="1">
    <location>
        <begin position="91"/>
        <end position="115"/>
    </location>
</feature>
<dbReference type="STRING" id="29540.C481_15700"/>
<evidence type="ECO:0000313" key="3">
    <source>
        <dbReference type="Proteomes" id="UP000011554"/>
    </source>
</evidence>
<dbReference type="PATRIC" id="fig|29540.5.peg.3202"/>
<keyword evidence="1" id="KW-0472">Membrane</keyword>
<dbReference type="Proteomes" id="UP000011554">
    <property type="component" value="Unassembled WGS sequence"/>
</dbReference>
<proteinExistence type="predicted"/>
<keyword evidence="1" id="KW-0812">Transmembrane</keyword>
<reference evidence="2 3" key="1">
    <citation type="journal article" date="2014" name="PLoS Genet.">
        <title>Phylogenetically driven sequencing of extremely halophilic archaea reveals strategies for static and dynamic osmo-response.</title>
        <authorList>
            <person name="Becker E.A."/>
            <person name="Seitzer P.M."/>
            <person name="Tritt A."/>
            <person name="Larsen D."/>
            <person name="Krusor M."/>
            <person name="Yao A.I."/>
            <person name="Wu D."/>
            <person name="Madern D."/>
            <person name="Eisen J.A."/>
            <person name="Darling A.E."/>
            <person name="Facciotti M.T."/>
        </authorList>
    </citation>
    <scope>NUCLEOTIDE SEQUENCE [LARGE SCALE GENOMIC DNA]</scope>
    <source>
        <strain evidence="2 3">DSM 12278</strain>
    </source>
</reference>
<evidence type="ECO:0000256" key="1">
    <source>
        <dbReference type="SAM" id="Phobius"/>
    </source>
</evidence>
<dbReference type="EMBL" id="AOIO01000034">
    <property type="protein sequence ID" value="ELY99309.1"/>
    <property type="molecule type" value="Genomic_DNA"/>
</dbReference>
<evidence type="ECO:0000313" key="2">
    <source>
        <dbReference type="EMBL" id="ELY99309.1"/>
    </source>
</evidence>
<keyword evidence="3" id="KW-1185">Reference proteome</keyword>
<name>M0AL81_NATA1</name>